<feature type="compositionally biased region" description="Basic and acidic residues" evidence="1">
    <location>
        <begin position="383"/>
        <end position="409"/>
    </location>
</feature>
<reference evidence="2" key="2">
    <citation type="submission" date="2023-06" db="EMBL/GenBank/DDBJ databases">
        <authorList>
            <consortium name="Lawrence Berkeley National Laboratory"/>
            <person name="Haridas S."/>
            <person name="Hensen N."/>
            <person name="Bonometti L."/>
            <person name="Westerberg I."/>
            <person name="Brannstrom I.O."/>
            <person name="Guillou S."/>
            <person name="Cros-Aarteil S."/>
            <person name="Calhoun S."/>
            <person name="Kuo A."/>
            <person name="Mondo S."/>
            <person name="Pangilinan J."/>
            <person name="Riley R."/>
            <person name="Labutti K."/>
            <person name="Andreopoulos B."/>
            <person name="Lipzen A."/>
            <person name="Chen C."/>
            <person name="Yanf M."/>
            <person name="Daum C."/>
            <person name="Ng V."/>
            <person name="Clum A."/>
            <person name="Steindorff A."/>
            <person name="Ohm R."/>
            <person name="Martin F."/>
            <person name="Silar P."/>
            <person name="Natvig D."/>
            <person name="Lalanne C."/>
            <person name="Gautier V."/>
            <person name="Ament-Velasquez S.L."/>
            <person name="Kruys A."/>
            <person name="Hutchinson M.I."/>
            <person name="Powell A.J."/>
            <person name="Barry K."/>
            <person name="Miller A.N."/>
            <person name="Grigoriev I.V."/>
            <person name="Debuchy R."/>
            <person name="Gladieux P."/>
            <person name="Thoren M.H."/>
            <person name="Johannesson H."/>
        </authorList>
    </citation>
    <scope>NUCLEOTIDE SEQUENCE</scope>
    <source>
        <strain evidence="2">CBS 314.62</strain>
    </source>
</reference>
<dbReference type="Proteomes" id="UP001270362">
    <property type="component" value="Unassembled WGS sequence"/>
</dbReference>
<comment type="caution">
    <text evidence="2">The sequence shown here is derived from an EMBL/GenBank/DDBJ whole genome shotgun (WGS) entry which is preliminary data.</text>
</comment>
<evidence type="ECO:0000256" key="1">
    <source>
        <dbReference type="SAM" id="MobiDB-lite"/>
    </source>
</evidence>
<feature type="region of interest" description="Disordered" evidence="1">
    <location>
        <begin position="383"/>
        <end position="415"/>
    </location>
</feature>
<organism evidence="2 3">
    <name type="scientific">Podospora appendiculata</name>
    <dbReference type="NCBI Taxonomy" id="314037"/>
    <lineage>
        <taxon>Eukaryota</taxon>
        <taxon>Fungi</taxon>
        <taxon>Dikarya</taxon>
        <taxon>Ascomycota</taxon>
        <taxon>Pezizomycotina</taxon>
        <taxon>Sordariomycetes</taxon>
        <taxon>Sordariomycetidae</taxon>
        <taxon>Sordariales</taxon>
        <taxon>Podosporaceae</taxon>
        <taxon>Podospora</taxon>
    </lineage>
</organism>
<accession>A0AAE0X2Y0</accession>
<evidence type="ECO:0008006" key="4">
    <source>
        <dbReference type="Google" id="ProtNLM"/>
    </source>
</evidence>
<feature type="region of interest" description="Disordered" evidence="1">
    <location>
        <begin position="477"/>
        <end position="500"/>
    </location>
</feature>
<feature type="compositionally biased region" description="Pro residues" evidence="1">
    <location>
        <begin position="891"/>
        <end position="900"/>
    </location>
</feature>
<feature type="compositionally biased region" description="Low complexity" evidence="1">
    <location>
        <begin position="844"/>
        <end position="861"/>
    </location>
</feature>
<proteinExistence type="predicted"/>
<name>A0AAE0X2Y0_9PEZI</name>
<dbReference type="AlphaFoldDB" id="A0AAE0X2Y0"/>
<protein>
    <recommendedName>
        <fullName evidence="4">Gastric mucin</fullName>
    </recommendedName>
</protein>
<evidence type="ECO:0000313" key="2">
    <source>
        <dbReference type="EMBL" id="KAK3683839.1"/>
    </source>
</evidence>
<feature type="region of interest" description="Disordered" evidence="1">
    <location>
        <begin position="518"/>
        <end position="547"/>
    </location>
</feature>
<dbReference type="EMBL" id="JAULSO010000004">
    <property type="protein sequence ID" value="KAK3683839.1"/>
    <property type="molecule type" value="Genomic_DNA"/>
</dbReference>
<reference evidence="2" key="1">
    <citation type="journal article" date="2023" name="Mol. Phylogenet. Evol.">
        <title>Genome-scale phylogeny and comparative genomics of the fungal order Sordariales.</title>
        <authorList>
            <person name="Hensen N."/>
            <person name="Bonometti L."/>
            <person name="Westerberg I."/>
            <person name="Brannstrom I.O."/>
            <person name="Guillou S."/>
            <person name="Cros-Aarteil S."/>
            <person name="Calhoun S."/>
            <person name="Haridas S."/>
            <person name="Kuo A."/>
            <person name="Mondo S."/>
            <person name="Pangilinan J."/>
            <person name="Riley R."/>
            <person name="LaButti K."/>
            <person name="Andreopoulos B."/>
            <person name="Lipzen A."/>
            <person name="Chen C."/>
            <person name="Yan M."/>
            <person name="Daum C."/>
            <person name="Ng V."/>
            <person name="Clum A."/>
            <person name="Steindorff A."/>
            <person name="Ohm R.A."/>
            <person name="Martin F."/>
            <person name="Silar P."/>
            <person name="Natvig D.O."/>
            <person name="Lalanne C."/>
            <person name="Gautier V."/>
            <person name="Ament-Velasquez S.L."/>
            <person name="Kruys A."/>
            <person name="Hutchinson M.I."/>
            <person name="Powell A.J."/>
            <person name="Barry K."/>
            <person name="Miller A.N."/>
            <person name="Grigoriev I.V."/>
            <person name="Debuchy R."/>
            <person name="Gladieux P."/>
            <person name="Hiltunen Thoren M."/>
            <person name="Johannesson H."/>
        </authorList>
    </citation>
    <scope>NUCLEOTIDE SEQUENCE</scope>
    <source>
        <strain evidence="2">CBS 314.62</strain>
    </source>
</reference>
<feature type="compositionally biased region" description="Polar residues" evidence="1">
    <location>
        <begin position="754"/>
        <end position="775"/>
    </location>
</feature>
<keyword evidence="3" id="KW-1185">Reference proteome</keyword>
<feature type="region of interest" description="Disordered" evidence="1">
    <location>
        <begin position="267"/>
        <end position="289"/>
    </location>
</feature>
<gene>
    <name evidence="2" type="ORF">B0T22DRAFT_263349</name>
</gene>
<feature type="compositionally biased region" description="Pro residues" evidence="1">
    <location>
        <begin position="862"/>
        <end position="881"/>
    </location>
</feature>
<feature type="compositionally biased region" description="Low complexity" evidence="1">
    <location>
        <begin position="477"/>
        <end position="486"/>
    </location>
</feature>
<feature type="region of interest" description="Disordered" evidence="1">
    <location>
        <begin position="754"/>
        <end position="780"/>
    </location>
</feature>
<sequence length="1002" mass="110008">MSSEYSLESLKHCGHLVALEGPPELVSTQLALLPPSSQIMVLPNIKHYLLDKTEEQTSNPRQLIHKLHKAAGTRHEAAMDFLRQSTANRRRIVFMDGGTVGAQAQCLSAIINSQTESDFEKAASVFNDLVRNGVAGLSDDMFPSETDDSGSLEDMALSGVAMNEEMSMKLEASWKKDEDLRAPMAGIAESEDDEIEDPIITAMRKADALDKETECLQPPNHDVDLTVKLTQRVRSRSLSMSALDLLDDEQDPRANLLFRTDASKLLASPMPKSHSSRPPTPDSVGNVDKYGAQETPAALGESHRSENGLDLTALVVPGFSHPAGSSLAAMDRHEKCASWCVDVAVKRSIPQRQSHYLEVPSAIPGKIYKTCSQRASLHYCGRESRPESYVDRGTDATNFDRDDLARSDSESSAEQPFEAVLPFLEDLVIHFSSETHDRMFDLVSQSFKSGICANRVPGLGSTLSDESGAALVPPISTTATTTTHPTRYQNSVPSQKAVDPDDMYASHGSYGRKVAQSMHKDHGDGLLTPDRFSSPPVQTPPRTSPELHHKFYTLTPGQKTAVSTQNDLRSVLNSRSPIEEWNYLPPNSIHSPETRSLWTPLICDVGPRQVSRDGRKPDLILAIGAEPGVKRDHVSAVTGRVEQLGCKTSGLSRSGRLDLRYLIANAMQAFTIQPLTKQSQGNPFTDSALLASLIIPHIDNYLLAHDSVRFLIVEYPSDHISTALALQKLIGAEMMKLAGILNCNNSAVALEQQTDVTSPPGSQNTKSPLKPTSPSFEKANYLLPSPATEADTDKFIESIRKTLTSVSDFYLPENSPRNEPIRTDTPNNIAMPKDTPIPTSSAIDPTDSSNSNTSPTHFRPSTPIPTTPPRQIAPPPLPPPASTNAHRPITPRTPPPPPTPSINLSNTPIHNFQTEVGVAVAAGIISQKAPLRLIPSRRMPNNTQQRNAQVFDKETDYEYDDDDDDDEYEYDAEERRLIPMFLRKNNLEKRNSHKAMKWLGLE</sequence>
<evidence type="ECO:0000313" key="3">
    <source>
        <dbReference type="Proteomes" id="UP001270362"/>
    </source>
</evidence>
<feature type="region of interest" description="Disordered" evidence="1">
    <location>
        <begin position="809"/>
        <end position="908"/>
    </location>
</feature>